<evidence type="ECO:0000313" key="4">
    <source>
        <dbReference type="EMBL" id="SFF47500.1"/>
    </source>
</evidence>
<dbReference type="SUPFAM" id="SSF58104">
    <property type="entry name" value="Methyl-accepting chemotaxis protein (MCP) signaling domain"/>
    <property type="match status" value="1"/>
</dbReference>
<dbReference type="AlphaFoldDB" id="A0A1I2J0H7"/>
<dbReference type="GO" id="GO:0007165">
    <property type="term" value="P:signal transduction"/>
    <property type="evidence" value="ECO:0007669"/>
    <property type="project" value="UniProtKB-KW"/>
</dbReference>
<dbReference type="GO" id="GO:0016020">
    <property type="term" value="C:membrane"/>
    <property type="evidence" value="ECO:0007669"/>
    <property type="project" value="InterPro"/>
</dbReference>
<dbReference type="EMBL" id="FONN01000047">
    <property type="protein sequence ID" value="SFF47500.1"/>
    <property type="molecule type" value="Genomic_DNA"/>
</dbReference>
<evidence type="ECO:0000256" key="2">
    <source>
        <dbReference type="PROSITE-ProRule" id="PRU00284"/>
    </source>
</evidence>
<protein>
    <submittedName>
        <fullName evidence="4">Methyl-accepting chemotaxis protein (MCP) signalling domain-containing protein</fullName>
    </submittedName>
</protein>
<feature type="domain" description="Methyl-accepting transducer" evidence="3">
    <location>
        <begin position="1"/>
        <end position="108"/>
    </location>
</feature>
<evidence type="ECO:0000259" key="3">
    <source>
        <dbReference type="PROSITE" id="PS50111"/>
    </source>
</evidence>
<accession>A0A1I2J0H7</accession>
<sequence length="141" mass="14761">MVGEQGKGFAVVASEVRKLAEQTQHAAEQVSGLIDGIRHDTAEAAAAMAKSSLEVEAGVKSAAESGELFAAITSEMTDVNSQIQEVSASVQQISASSEQITTTISQLAHIAQETSGNTHSVAAASEEQLALWRRSLLPPMR</sequence>
<gene>
    <name evidence="4" type="ORF">SAMN04487969_14723</name>
</gene>
<keyword evidence="5" id="KW-1185">Reference proteome</keyword>
<dbReference type="Pfam" id="PF00015">
    <property type="entry name" value="MCPsignal"/>
    <property type="match status" value="1"/>
</dbReference>
<organism evidence="4 5">
    <name type="scientific">Paenibacillus algorifonticola</name>
    <dbReference type="NCBI Taxonomy" id="684063"/>
    <lineage>
        <taxon>Bacteria</taxon>
        <taxon>Bacillati</taxon>
        <taxon>Bacillota</taxon>
        <taxon>Bacilli</taxon>
        <taxon>Bacillales</taxon>
        <taxon>Paenibacillaceae</taxon>
        <taxon>Paenibacillus</taxon>
    </lineage>
</organism>
<evidence type="ECO:0000313" key="5">
    <source>
        <dbReference type="Proteomes" id="UP000183410"/>
    </source>
</evidence>
<name>A0A1I2J0H7_9BACL</name>
<dbReference type="Gene3D" id="1.10.287.950">
    <property type="entry name" value="Methyl-accepting chemotaxis protein"/>
    <property type="match status" value="1"/>
</dbReference>
<dbReference type="InterPro" id="IPR004089">
    <property type="entry name" value="MCPsignal_dom"/>
</dbReference>
<dbReference type="Proteomes" id="UP000183410">
    <property type="component" value="Unassembled WGS sequence"/>
</dbReference>
<reference evidence="5" key="1">
    <citation type="submission" date="2016-10" db="EMBL/GenBank/DDBJ databases">
        <authorList>
            <person name="Varghese N."/>
            <person name="Submissions S."/>
        </authorList>
    </citation>
    <scope>NUCLEOTIDE SEQUENCE [LARGE SCALE GENOMIC DNA]</scope>
    <source>
        <strain evidence="5">CGMCC 1.10223</strain>
    </source>
</reference>
<dbReference type="PANTHER" id="PTHR32089:SF112">
    <property type="entry name" value="LYSOZYME-LIKE PROTEIN-RELATED"/>
    <property type="match status" value="1"/>
</dbReference>
<keyword evidence="1 2" id="KW-0807">Transducer</keyword>
<dbReference type="PROSITE" id="PS50111">
    <property type="entry name" value="CHEMOTAXIS_TRANSDUC_2"/>
    <property type="match status" value="1"/>
</dbReference>
<dbReference type="PANTHER" id="PTHR32089">
    <property type="entry name" value="METHYL-ACCEPTING CHEMOTAXIS PROTEIN MCPB"/>
    <property type="match status" value="1"/>
</dbReference>
<evidence type="ECO:0000256" key="1">
    <source>
        <dbReference type="ARBA" id="ARBA00023224"/>
    </source>
</evidence>
<dbReference type="OrthoDB" id="9760371at2"/>
<dbReference type="RefSeq" id="WP_046234726.1">
    <property type="nucleotide sequence ID" value="NZ_FONN01000047.1"/>
</dbReference>
<proteinExistence type="predicted"/>